<comment type="caution">
    <text evidence="2">The sequence shown here is derived from an EMBL/GenBank/DDBJ whole genome shotgun (WGS) entry which is preliminary data.</text>
</comment>
<reference evidence="2 3" key="1">
    <citation type="submission" date="2020-08" db="EMBL/GenBank/DDBJ databases">
        <title>Genomic Encyclopedia of Type Strains, Phase IV (KMG-IV): sequencing the most valuable type-strain genomes for metagenomic binning, comparative biology and taxonomic classification.</title>
        <authorList>
            <person name="Goeker M."/>
        </authorList>
    </citation>
    <scope>NUCLEOTIDE SEQUENCE [LARGE SCALE GENOMIC DNA]</scope>
    <source>
        <strain evidence="2 3">DSM 26189</strain>
    </source>
</reference>
<dbReference type="AlphaFoldDB" id="A0A7W6BKF0"/>
<evidence type="ECO:0000313" key="3">
    <source>
        <dbReference type="Proteomes" id="UP000571950"/>
    </source>
</evidence>
<name>A0A7W6BKF0_9SPHN</name>
<keyword evidence="3" id="KW-1185">Reference proteome</keyword>
<organism evidence="2 3">
    <name type="scientific">Sphingobium jiangsuense</name>
    <dbReference type="NCBI Taxonomy" id="870476"/>
    <lineage>
        <taxon>Bacteria</taxon>
        <taxon>Pseudomonadati</taxon>
        <taxon>Pseudomonadota</taxon>
        <taxon>Alphaproteobacteria</taxon>
        <taxon>Sphingomonadales</taxon>
        <taxon>Sphingomonadaceae</taxon>
        <taxon>Sphingobium</taxon>
    </lineage>
</organism>
<dbReference type="RefSeq" id="WP_188073937.1">
    <property type="nucleotide sequence ID" value="NZ_BSPS01000065.1"/>
</dbReference>
<protein>
    <submittedName>
        <fullName evidence="2">Uncharacterized protein</fullName>
    </submittedName>
</protein>
<sequence length="118" mass="13413">MGSRRAINKRWRDLDFHSDFRFYGSEGAGGEWHEYVARFTCGTLEAIDIVPKASYPQSEASARERKAPHSTVATAKDDLTPGRRLDEIFAVLPDDRRVEVESRIAELIVEMARELDDS</sequence>
<feature type="region of interest" description="Disordered" evidence="1">
    <location>
        <begin position="57"/>
        <end position="77"/>
    </location>
</feature>
<evidence type="ECO:0000313" key="2">
    <source>
        <dbReference type="EMBL" id="MBB3928696.1"/>
    </source>
</evidence>
<accession>A0A7W6BKF0</accession>
<evidence type="ECO:0000256" key="1">
    <source>
        <dbReference type="SAM" id="MobiDB-lite"/>
    </source>
</evidence>
<gene>
    <name evidence="2" type="ORF">GGR43_004441</name>
</gene>
<dbReference type="Proteomes" id="UP000571950">
    <property type="component" value="Unassembled WGS sequence"/>
</dbReference>
<proteinExistence type="predicted"/>
<dbReference type="EMBL" id="JACIDT010000031">
    <property type="protein sequence ID" value="MBB3928696.1"/>
    <property type="molecule type" value="Genomic_DNA"/>
</dbReference>